<dbReference type="PANTHER" id="PTHR16052:SF0">
    <property type="entry name" value="TBCC DOMAIN-CONTAINING PROTEIN 1"/>
    <property type="match status" value="1"/>
</dbReference>
<feature type="domain" description="Tubulin binding cofactor C-like" evidence="1">
    <location>
        <begin position="148"/>
        <end position="221"/>
    </location>
</feature>
<reference evidence="3" key="1">
    <citation type="submission" date="2016-11" db="UniProtKB">
        <authorList>
            <consortium name="WormBaseParasite"/>
        </authorList>
    </citation>
    <scope>IDENTIFICATION</scope>
</reference>
<evidence type="ECO:0000313" key="2">
    <source>
        <dbReference type="Proteomes" id="UP000095280"/>
    </source>
</evidence>
<protein>
    <submittedName>
        <fullName evidence="3">TBCC domain-containing protein</fullName>
    </submittedName>
</protein>
<evidence type="ECO:0000259" key="1">
    <source>
        <dbReference type="Pfam" id="PF07986"/>
    </source>
</evidence>
<organism evidence="2 3">
    <name type="scientific">Macrostomum lignano</name>
    <dbReference type="NCBI Taxonomy" id="282301"/>
    <lineage>
        <taxon>Eukaryota</taxon>
        <taxon>Metazoa</taxon>
        <taxon>Spiralia</taxon>
        <taxon>Lophotrochozoa</taxon>
        <taxon>Platyhelminthes</taxon>
        <taxon>Rhabditophora</taxon>
        <taxon>Macrostomorpha</taxon>
        <taxon>Macrostomida</taxon>
        <taxon>Macrostomidae</taxon>
        <taxon>Macrostomum</taxon>
    </lineage>
</organism>
<dbReference type="PANTHER" id="PTHR16052">
    <property type="entry name" value="TBCC DOMAIN-CONTAINING PROTEIN 1"/>
    <property type="match status" value="1"/>
</dbReference>
<name>A0A1I8FNJ2_9PLAT</name>
<dbReference type="GO" id="GO:0051684">
    <property type="term" value="P:maintenance of Golgi location"/>
    <property type="evidence" value="ECO:0007669"/>
    <property type="project" value="TreeGrafter"/>
</dbReference>
<dbReference type="WBParaSite" id="maker-unitig_41367-snap-gene-0.1-mRNA-1">
    <property type="protein sequence ID" value="maker-unitig_41367-snap-gene-0.1-mRNA-1"/>
    <property type="gene ID" value="maker-unitig_41367-snap-gene-0.1"/>
</dbReference>
<dbReference type="AlphaFoldDB" id="A0A1I8FNJ2"/>
<dbReference type="Gene3D" id="2.160.20.70">
    <property type="match status" value="1"/>
</dbReference>
<dbReference type="Proteomes" id="UP000095280">
    <property type="component" value="Unplaced"/>
</dbReference>
<dbReference type="Pfam" id="PF07986">
    <property type="entry name" value="TBCC"/>
    <property type="match status" value="1"/>
</dbReference>
<proteinExistence type="predicted"/>
<dbReference type="InterPro" id="IPR039589">
    <property type="entry name" value="TBCC1"/>
</dbReference>
<keyword evidence="2" id="KW-1185">Reference proteome</keyword>
<dbReference type="InterPro" id="IPR016098">
    <property type="entry name" value="CAP/MinC_C"/>
</dbReference>
<sequence length="282" mass="30579">SICNQQHRLLPAVHLAGAGAPATHGGQQRLQQAFACRPLATWIIANLGQNPLGVQAMMASSTRICWPLHRATRQKRWPRLQQRDKAAAPSDKLVLLHAVSRETVCRAGGHTCDQPPSLAVQRLGALPVNSAAQRLSAQVRPLYGAARACSGTLLVDQCSDCVVVAACRRLCVSRSVRCTLHVMTPNQPVIGPGCESLLLLAPHHASFPQLGRCLRLCKLNKSLAPGVYNRPHLLTGAAVDGHSVTAASIWRPMHPADFFPMSVPFQFSEKRRLRDHLLRAAA</sequence>
<accession>A0A1I8FNJ2</accession>
<dbReference type="InterPro" id="IPR012945">
    <property type="entry name" value="Tubulin-bd_cofactor_C_dom"/>
</dbReference>
<evidence type="ECO:0000313" key="3">
    <source>
        <dbReference type="WBParaSite" id="maker-unitig_41367-snap-gene-0.1-mRNA-1"/>
    </source>
</evidence>